<evidence type="ECO:0000256" key="1">
    <source>
        <dbReference type="SAM" id="MobiDB-lite"/>
    </source>
</evidence>
<feature type="region of interest" description="Disordered" evidence="1">
    <location>
        <begin position="1"/>
        <end position="24"/>
    </location>
</feature>
<evidence type="ECO:0000313" key="4">
    <source>
        <dbReference type="EMBL" id="KAL1888690.1"/>
    </source>
</evidence>
<reference evidence="4 5" key="1">
    <citation type="journal article" date="2024" name="IMA Fungus">
        <title>IMA Genome - F19 : A genome assembly and annotation guide to empower mycologists, including annotated draft genome sequences of Ceratocystis pirilliformis, Diaporthe australafricana, Fusarium ophioides, Paecilomyces lecythidis, and Sporothrix stenoceras.</title>
        <authorList>
            <person name="Aylward J."/>
            <person name="Wilson A.M."/>
            <person name="Visagie C.M."/>
            <person name="Spraker J."/>
            <person name="Barnes I."/>
            <person name="Buitendag C."/>
            <person name="Ceriani C."/>
            <person name="Del Mar Angel L."/>
            <person name="du Plessis D."/>
            <person name="Fuchs T."/>
            <person name="Gasser K."/>
            <person name="Kramer D."/>
            <person name="Li W."/>
            <person name="Munsamy K."/>
            <person name="Piso A."/>
            <person name="Price J.L."/>
            <person name="Sonnekus B."/>
            <person name="Thomas C."/>
            <person name="van der Nest A."/>
            <person name="van Dijk A."/>
            <person name="van Heerden A."/>
            <person name="van Vuuren N."/>
            <person name="Yilmaz N."/>
            <person name="Duong T.A."/>
            <person name="van der Merwe N.A."/>
            <person name="Wingfield M.J."/>
            <person name="Wingfield B.D."/>
        </authorList>
    </citation>
    <scope>NUCLEOTIDE SEQUENCE [LARGE SCALE GENOMIC DNA]</scope>
    <source>
        <strain evidence="4 5">CMW 5346</strain>
    </source>
</reference>
<feature type="region of interest" description="Disordered" evidence="1">
    <location>
        <begin position="428"/>
        <end position="451"/>
    </location>
</feature>
<keyword evidence="5" id="KW-1185">Reference proteome</keyword>
<dbReference type="Proteomes" id="UP001583186">
    <property type="component" value="Unassembled WGS sequence"/>
</dbReference>
<feature type="compositionally biased region" description="Polar residues" evidence="1">
    <location>
        <begin position="375"/>
        <end position="388"/>
    </location>
</feature>
<keyword evidence="2" id="KW-0472">Membrane</keyword>
<evidence type="ECO:0000313" key="5">
    <source>
        <dbReference type="Proteomes" id="UP001583186"/>
    </source>
</evidence>
<organism evidence="4 5">
    <name type="scientific">Sporothrix stenoceras</name>
    <dbReference type="NCBI Taxonomy" id="5173"/>
    <lineage>
        <taxon>Eukaryota</taxon>
        <taxon>Fungi</taxon>
        <taxon>Dikarya</taxon>
        <taxon>Ascomycota</taxon>
        <taxon>Pezizomycotina</taxon>
        <taxon>Sordariomycetes</taxon>
        <taxon>Sordariomycetidae</taxon>
        <taxon>Ophiostomatales</taxon>
        <taxon>Ophiostomataceae</taxon>
        <taxon>Sporothrix</taxon>
    </lineage>
</organism>
<feature type="transmembrane region" description="Helical" evidence="2">
    <location>
        <begin position="324"/>
        <end position="346"/>
    </location>
</feature>
<gene>
    <name evidence="4" type="ORF">Sste5346_009396</name>
</gene>
<keyword evidence="2" id="KW-0812">Transmembrane</keyword>
<feature type="region of interest" description="Disordered" evidence="1">
    <location>
        <begin position="583"/>
        <end position="629"/>
    </location>
</feature>
<evidence type="ECO:0000256" key="3">
    <source>
        <dbReference type="SAM" id="SignalP"/>
    </source>
</evidence>
<protein>
    <submittedName>
        <fullName evidence="4">Uncharacterized protein</fullName>
    </submittedName>
</protein>
<name>A0ABR3YLG9_9PEZI</name>
<feature type="compositionally biased region" description="Low complexity" evidence="1">
    <location>
        <begin position="12"/>
        <end position="23"/>
    </location>
</feature>
<feature type="chain" id="PRO_5046894604" evidence="3">
    <location>
        <begin position="49"/>
        <end position="629"/>
    </location>
</feature>
<feature type="signal peptide" evidence="3">
    <location>
        <begin position="1"/>
        <end position="48"/>
    </location>
</feature>
<accession>A0ABR3YLG9</accession>
<feature type="region of interest" description="Disordered" evidence="1">
    <location>
        <begin position="353"/>
        <end position="388"/>
    </location>
</feature>
<comment type="caution">
    <text evidence="4">The sequence shown here is derived from an EMBL/GenBank/DDBJ whole genome shotgun (WGS) entry which is preliminary data.</text>
</comment>
<evidence type="ECO:0000256" key="2">
    <source>
        <dbReference type="SAM" id="Phobius"/>
    </source>
</evidence>
<keyword evidence="2" id="KW-1133">Transmembrane helix</keyword>
<proteinExistence type="predicted"/>
<keyword evidence="3" id="KW-0732">Signal</keyword>
<dbReference type="EMBL" id="JAWCUI010000087">
    <property type="protein sequence ID" value="KAL1888690.1"/>
    <property type="molecule type" value="Genomic_DNA"/>
</dbReference>
<sequence>MPLRRSAPTIGAPASSSASRPSSLFTSTTPTWTVFLLVLLAILPACHAAFAGADIDGRDVFLAGDIDNSLAGVGLSPRYFLDGFAPPIARRDDSSNCAAGYHSCLDINSTLCCANDRYCLVDPTTLQAACCSIGLTCGSPCNETQYECNATTTKTVTQTKTDLVISGTATLPLTTPATDVVTGVDTAITKITTVITTTSVYSACCARRCQGTSQFQCASSFGNGCCNFGQTCASNSQCFSTAPASTSKSADASDTAGLVSALPNGCTTSQIACPSSLGGGCCALGHTCTVVSSTIFCASATGASTSGVTTADKSSSSLSAGAKAGIAIGAVVGAGALAGAAVWACMRSRNAKRTSIRRDSSLPPASFGTHEYDDLQSQPHNDPQMHNPQLYQQGMIDGALVGGGMSAAASSPAARSWRRPLAFRRNTASTGVGGNEVAHSSSGAGPVGGMGTPGLPTGSESDARLPGLTQDYFGPNAVPGPYTVPVWATTPGGNAGVGGVPMQPHGPHDIVAPVEIDSRQRIVAEMGDVNNVGRLDETDEHNNEKDAAAVQASPYVAVAPPAAAAEPAEHFELYGSEVATPYTQQTVSPNERPGDHTAVTPIAEGGDGAEPVVSPMENTDLPGGGPRLE</sequence>